<dbReference type="AlphaFoldDB" id="Q7TTK3"/>
<evidence type="ECO:0000313" key="3">
    <source>
        <dbReference type="EMBL" id="CAE21103.1"/>
    </source>
</evidence>
<name>Q7TTK3_PROMM</name>
<organism evidence="2 4">
    <name type="scientific">Prochlorococcus marinus (strain MIT 9313)</name>
    <dbReference type="NCBI Taxonomy" id="74547"/>
    <lineage>
        <taxon>Bacteria</taxon>
        <taxon>Bacillati</taxon>
        <taxon>Cyanobacteriota</taxon>
        <taxon>Cyanophyceae</taxon>
        <taxon>Synechococcales</taxon>
        <taxon>Prochlorococcaceae</taxon>
        <taxon>Prochlorococcus</taxon>
    </lineage>
</organism>
<keyword evidence="4" id="KW-1185">Reference proteome</keyword>
<sequence>MNSGKFLHYYILAIPLRLAILNEEYLHLMTEPNEEVNEELSTDDLKSVSGGMHQGVMNSFRDAAGNYQAGNDLSEAYRRSPQGSGYGGTREDWEKSKTFVDATFGDGDGKHE</sequence>
<feature type="compositionally biased region" description="Basic and acidic residues" evidence="1">
    <location>
        <begin position="89"/>
        <end position="98"/>
    </location>
</feature>
<feature type="region of interest" description="Disordered" evidence="1">
    <location>
        <begin position="71"/>
        <end position="112"/>
    </location>
</feature>
<gene>
    <name evidence="2" type="ordered locus">PMT_0923</name>
    <name evidence="3" type="ordered locus">PMT_0928</name>
</gene>
<dbReference type="HOGENOM" id="CLU_171809_0_0_3"/>
<dbReference type="KEGG" id="pmt:PMT_0923"/>
<evidence type="ECO:0000313" key="2">
    <source>
        <dbReference type="EMBL" id="CAE21098.1"/>
    </source>
</evidence>
<protein>
    <submittedName>
        <fullName evidence="2">Uncharacterized protein</fullName>
    </submittedName>
</protein>
<evidence type="ECO:0000313" key="4">
    <source>
        <dbReference type="Proteomes" id="UP000001423"/>
    </source>
</evidence>
<dbReference type="Proteomes" id="UP000001423">
    <property type="component" value="Chromosome"/>
</dbReference>
<reference evidence="2 4" key="1">
    <citation type="journal article" date="2003" name="Nature">
        <title>Genome divergence in two Prochlorococcus ecotypes reflects oceanic niche differentiation.</title>
        <authorList>
            <person name="Rocap G."/>
            <person name="Larimer F.W."/>
            <person name="Lamerdin J.E."/>
            <person name="Malfatti S."/>
            <person name="Chain P."/>
            <person name="Ahlgren N.A."/>
            <person name="Arellano A."/>
            <person name="Coleman M."/>
            <person name="Hauser L."/>
            <person name="Hess W.R."/>
            <person name="Johnson Z.I."/>
            <person name="Land M.L."/>
            <person name="Lindell D."/>
            <person name="Post A.F."/>
            <person name="Regala W."/>
            <person name="Shah M."/>
            <person name="Shaw S.L."/>
            <person name="Steglich C."/>
            <person name="Sullivan M.B."/>
            <person name="Ting C.S."/>
            <person name="Tolonen A."/>
            <person name="Webb E.A."/>
            <person name="Zinser E.R."/>
            <person name="Chisholm S.W."/>
        </authorList>
    </citation>
    <scope>NUCLEOTIDE SEQUENCE [LARGE SCALE GENOMIC DNA]</scope>
    <source>
        <strain evidence="4">MIT 9313</strain>
        <strain evidence="2">MIT9313</strain>
    </source>
</reference>
<proteinExistence type="predicted"/>
<evidence type="ECO:0000256" key="1">
    <source>
        <dbReference type="SAM" id="MobiDB-lite"/>
    </source>
</evidence>
<dbReference type="EMBL" id="BX548175">
    <property type="protein sequence ID" value="CAE21098.1"/>
    <property type="molecule type" value="Genomic_DNA"/>
</dbReference>
<accession>Q7TTK3</accession>
<dbReference type="KEGG" id="pmt:PMT_0928"/>
<dbReference type="EMBL" id="BX548175">
    <property type="protein sequence ID" value="CAE21103.1"/>
    <property type="molecule type" value="Genomic_DNA"/>
</dbReference>